<evidence type="ECO:0008006" key="3">
    <source>
        <dbReference type="Google" id="ProtNLM"/>
    </source>
</evidence>
<dbReference type="CDD" id="cd22744">
    <property type="entry name" value="OTU"/>
    <property type="match status" value="1"/>
</dbReference>
<name>A0A2N5UB94_9BASI</name>
<accession>A0A2N5UB94</accession>
<evidence type="ECO:0000313" key="1">
    <source>
        <dbReference type="EMBL" id="PLW35015.1"/>
    </source>
</evidence>
<reference evidence="1 2" key="1">
    <citation type="submission" date="2017-11" db="EMBL/GenBank/DDBJ databases">
        <title>De novo assembly and phasing of dikaryotic genomes from two isolates of Puccinia coronata f. sp. avenae, the causal agent of oat crown rust.</title>
        <authorList>
            <person name="Miller M.E."/>
            <person name="Zhang Y."/>
            <person name="Omidvar V."/>
            <person name="Sperschneider J."/>
            <person name="Schwessinger B."/>
            <person name="Raley C."/>
            <person name="Palmer J.M."/>
            <person name="Garnica D."/>
            <person name="Upadhyaya N."/>
            <person name="Rathjen J."/>
            <person name="Taylor J.M."/>
            <person name="Park R.F."/>
            <person name="Dodds P.N."/>
            <person name="Hirsch C.D."/>
            <person name="Kianian S.F."/>
            <person name="Figueroa M."/>
        </authorList>
    </citation>
    <scope>NUCLEOTIDE SEQUENCE [LARGE SCALE GENOMIC DNA]</scope>
    <source>
        <strain evidence="1">12SD80</strain>
    </source>
</reference>
<dbReference type="AlphaFoldDB" id="A0A2N5UB94"/>
<dbReference type="Proteomes" id="UP000235392">
    <property type="component" value="Unassembled WGS sequence"/>
</dbReference>
<proteinExistence type="predicted"/>
<comment type="caution">
    <text evidence="1">The sequence shown here is derived from an EMBL/GenBank/DDBJ whole genome shotgun (WGS) entry which is preliminary data.</text>
</comment>
<gene>
    <name evidence="1" type="ORF">PCASD_15337</name>
</gene>
<organism evidence="1 2">
    <name type="scientific">Puccinia coronata f. sp. avenae</name>
    <dbReference type="NCBI Taxonomy" id="200324"/>
    <lineage>
        <taxon>Eukaryota</taxon>
        <taxon>Fungi</taxon>
        <taxon>Dikarya</taxon>
        <taxon>Basidiomycota</taxon>
        <taxon>Pucciniomycotina</taxon>
        <taxon>Pucciniomycetes</taxon>
        <taxon>Pucciniales</taxon>
        <taxon>Pucciniaceae</taxon>
        <taxon>Puccinia</taxon>
    </lineage>
</organism>
<sequence>MKPLNNTNLEDNKRVVKLDKNTAQPKYLADIPACLQHLINDIYDPIGDGNCGFHCMAQALGYGKDGWMRVRK</sequence>
<protein>
    <recommendedName>
        <fullName evidence="3">OTU domain-containing protein</fullName>
    </recommendedName>
</protein>
<dbReference type="EMBL" id="PGCI01000186">
    <property type="protein sequence ID" value="PLW35015.1"/>
    <property type="molecule type" value="Genomic_DNA"/>
</dbReference>
<evidence type="ECO:0000313" key="2">
    <source>
        <dbReference type="Proteomes" id="UP000235392"/>
    </source>
</evidence>